<reference evidence="1" key="1">
    <citation type="journal article" date="2015" name="Nature">
        <title>Complex archaea that bridge the gap between prokaryotes and eukaryotes.</title>
        <authorList>
            <person name="Spang A."/>
            <person name="Saw J.H."/>
            <person name="Jorgensen S.L."/>
            <person name="Zaremba-Niedzwiedzka K."/>
            <person name="Martijn J."/>
            <person name="Lind A.E."/>
            <person name="van Eijk R."/>
            <person name="Schleper C."/>
            <person name="Guy L."/>
            <person name="Ettema T.J."/>
        </authorList>
    </citation>
    <scope>NUCLEOTIDE SEQUENCE</scope>
</reference>
<sequence>AEKGERRRSRDFGYAGKYSYDG</sequence>
<evidence type="ECO:0000313" key="1">
    <source>
        <dbReference type="EMBL" id="KKL26390.1"/>
    </source>
</evidence>
<gene>
    <name evidence="1" type="ORF">LCGC14_2395790</name>
</gene>
<name>A0A0F9BWU0_9ZZZZ</name>
<dbReference type="EMBL" id="LAZR01035855">
    <property type="protein sequence ID" value="KKL26390.1"/>
    <property type="molecule type" value="Genomic_DNA"/>
</dbReference>
<dbReference type="AlphaFoldDB" id="A0A0F9BWU0"/>
<comment type="caution">
    <text evidence="1">The sequence shown here is derived from an EMBL/GenBank/DDBJ whole genome shotgun (WGS) entry which is preliminary data.</text>
</comment>
<feature type="non-terminal residue" evidence="1">
    <location>
        <position position="1"/>
    </location>
</feature>
<organism evidence="1">
    <name type="scientific">marine sediment metagenome</name>
    <dbReference type="NCBI Taxonomy" id="412755"/>
    <lineage>
        <taxon>unclassified sequences</taxon>
        <taxon>metagenomes</taxon>
        <taxon>ecological metagenomes</taxon>
    </lineage>
</organism>
<accession>A0A0F9BWU0</accession>
<proteinExistence type="predicted"/>
<protein>
    <submittedName>
        <fullName evidence="1">Uncharacterized protein</fullName>
    </submittedName>
</protein>